<dbReference type="EMBL" id="JAVREV010000003">
    <property type="protein sequence ID" value="MDT0442288.1"/>
    <property type="molecule type" value="Genomic_DNA"/>
</dbReference>
<feature type="transmembrane region" description="Helical" evidence="6">
    <location>
        <begin position="330"/>
        <end position="347"/>
    </location>
</feature>
<dbReference type="InterPro" id="IPR011701">
    <property type="entry name" value="MFS"/>
</dbReference>
<evidence type="ECO:0000256" key="3">
    <source>
        <dbReference type="ARBA" id="ARBA00022692"/>
    </source>
</evidence>
<keyword evidence="4 6" id="KW-1133">Transmembrane helix</keyword>
<feature type="transmembrane region" description="Helical" evidence="6">
    <location>
        <begin position="277"/>
        <end position="295"/>
    </location>
</feature>
<feature type="transmembrane region" description="Helical" evidence="6">
    <location>
        <begin position="368"/>
        <end position="388"/>
    </location>
</feature>
<gene>
    <name evidence="8" type="ORF">RM779_06710</name>
</gene>
<evidence type="ECO:0000256" key="6">
    <source>
        <dbReference type="SAM" id="Phobius"/>
    </source>
</evidence>
<feature type="transmembrane region" description="Helical" evidence="6">
    <location>
        <begin position="179"/>
        <end position="198"/>
    </location>
</feature>
<feature type="transmembrane region" description="Helical" evidence="6">
    <location>
        <begin position="54"/>
        <end position="78"/>
    </location>
</feature>
<dbReference type="Proteomes" id="UP001183615">
    <property type="component" value="Unassembled WGS sequence"/>
</dbReference>
<reference evidence="9" key="1">
    <citation type="submission" date="2023-07" db="EMBL/GenBank/DDBJ databases">
        <title>30 novel species of actinomycetes from the DSMZ collection.</title>
        <authorList>
            <person name="Nouioui I."/>
        </authorList>
    </citation>
    <scope>NUCLEOTIDE SEQUENCE [LARGE SCALE GENOMIC DNA]</scope>
    <source>
        <strain evidence="9">DSM 41886</strain>
    </source>
</reference>
<evidence type="ECO:0000256" key="1">
    <source>
        <dbReference type="ARBA" id="ARBA00004651"/>
    </source>
</evidence>
<feature type="transmembrane region" description="Helical" evidence="6">
    <location>
        <begin position="394"/>
        <end position="415"/>
    </location>
</feature>
<evidence type="ECO:0000313" key="8">
    <source>
        <dbReference type="EMBL" id="MDT0442288.1"/>
    </source>
</evidence>
<proteinExistence type="predicted"/>
<dbReference type="InterPro" id="IPR020846">
    <property type="entry name" value="MFS_dom"/>
</dbReference>
<feature type="transmembrane region" description="Helical" evidence="6">
    <location>
        <begin position="307"/>
        <end position="324"/>
    </location>
</feature>
<evidence type="ECO:0000256" key="5">
    <source>
        <dbReference type="ARBA" id="ARBA00023136"/>
    </source>
</evidence>
<feature type="transmembrane region" description="Helical" evidence="6">
    <location>
        <begin position="151"/>
        <end position="173"/>
    </location>
</feature>
<keyword evidence="3 6" id="KW-0812">Transmembrane</keyword>
<feature type="transmembrane region" description="Helical" evidence="6">
    <location>
        <begin position="21"/>
        <end position="42"/>
    </location>
</feature>
<evidence type="ECO:0000259" key="7">
    <source>
        <dbReference type="PROSITE" id="PS50850"/>
    </source>
</evidence>
<keyword evidence="5 6" id="KW-0472">Membrane</keyword>
<name>A0ABU2RZX5_9ACTN</name>
<dbReference type="CDD" id="cd06173">
    <property type="entry name" value="MFS_MefA_like"/>
    <property type="match status" value="1"/>
</dbReference>
<dbReference type="InterPro" id="IPR036259">
    <property type="entry name" value="MFS_trans_sf"/>
</dbReference>
<accession>A0ABU2RZX5</accession>
<evidence type="ECO:0000313" key="9">
    <source>
        <dbReference type="Proteomes" id="UP001183615"/>
    </source>
</evidence>
<organism evidence="8 9">
    <name type="scientific">Streptomyces johnsoniae</name>
    <dbReference type="NCBI Taxonomy" id="3075532"/>
    <lineage>
        <taxon>Bacteria</taxon>
        <taxon>Bacillati</taxon>
        <taxon>Actinomycetota</taxon>
        <taxon>Actinomycetes</taxon>
        <taxon>Kitasatosporales</taxon>
        <taxon>Streptomycetaceae</taxon>
        <taxon>Streptomyces</taxon>
    </lineage>
</organism>
<protein>
    <submittedName>
        <fullName evidence="8">MFS transporter</fullName>
    </submittedName>
</protein>
<evidence type="ECO:0000256" key="4">
    <source>
        <dbReference type="ARBA" id="ARBA00022989"/>
    </source>
</evidence>
<comment type="subcellular location">
    <subcellularLocation>
        <location evidence="1">Cell membrane</location>
        <topology evidence="1">Multi-pass membrane protein</topology>
    </subcellularLocation>
</comment>
<dbReference type="SUPFAM" id="SSF103473">
    <property type="entry name" value="MFS general substrate transporter"/>
    <property type="match status" value="1"/>
</dbReference>
<dbReference type="RefSeq" id="WP_311616723.1">
    <property type="nucleotide sequence ID" value="NZ_JAVREV010000003.1"/>
</dbReference>
<keyword evidence="9" id="KW-1185">Reference proteome</keyword>
<comment type="caution">
    <text evidence="8">The sequence shown here is derived from an EMBL/GenBank/DDBJ whole genome shotgun (WGS) entry which is preliminary data.</text>
</comment>
<keyword evidence="2" id="KW-1003">Cell membrane</keyword>
<feature type="transmembrane region" description="Helical" evidence="6">
    <location>
        <begin position="114"/>
        <end position="139"/>
    </location>
</feature>
<feature type="transmembrane region" description="Helical" evidence="6">
    <location>
        <begin position="85"/>
        <end position="108"/>
    </location>
</feature>
<dbReference type="Pfam" id="PF07690">
    <property type="entry name" value="MFS_1"/>
    <property type="match status" value="1"/>
</dbReference>
<evidence type="ECO:0000256" key="2">
    <source>
        <dbReference type="ARBA" id="ARBA00022475"/>
    </source>
</evidence>
<dbReference type="PROSITE" id="PS50850">
    <property type="entry name" value="MFS"/>
    <property type="match status" value="1"/>
</dbReference>
<feature type="domain" description="Major facilitator superfamily (MFS) profile" evidence="7">
    <location>
        <begin position="20"/>
        <end position="416"/>
    </location>
</feature>
<dbReference type="Gene3D" id="1.20.1250.20">
    <property type="entry name" value="MFS general substrate transporter like domains"/>
    <property type="match status" value="1"/>
</dbReference>
<feature type="transmembrane region" description="Helical" evidence="6">
    <location>
        <begin position="243"/>
        <end position="265"/>
    </location>
</feature>
<dbReference type="PANTHER" id="PTHR23513">
    <property type="entry name" value="INTEGRAL MEMBRANE EFFLUX PROTEIN-RELATED"/>
    <property type="match status" value="1"/>
</dbReference>
<sequence>MAPVESAAARPWAPPRAGRNTAVLVAFTALTNLADGVAKMALPLLATRVTSSPAQITAVSLTLTLPWLLAALPVGALVDRVDRRLLLWAAGAVRLLALGGLLAAFAAGEPGLPVLYGAGALLGVAEVVAMTAAASLVPAAVPPAGRERANAWLAGAETVCGEFCGPFVGGLLLALGTGVALGATWAAYLVGALTLVLLTGRFAAGGGAADAGPGPGAASARSSLRHDIAEGLRYLWRHRLLRTMALILTALCASWGAWLALLPLYATQGMGLDTRQYGLVLGALGVGGLTGALTVSRLNRWLGRRRVMFADLLGTVAMMAAPALTARPGVVAAAAFAGGMGGTLWSVNARTIAQRIVPDGMLGRYNAVSRLFGWGALPLGAALAGLLAELGGARLAFAAFAVIGAVAVPPFLRIVRPD</sequence>
<dbReference type="PANTHER" id="PTHR23513:SF6">
    <property type="entry name" value="MAJOR FACILITATOR SUPERFAMILY ASSOCIATED DOMAIN-CONTAINING PROTEIN"/>
    <property type="match status" value="1"/>
</dbReference>